<comment type="catalytic activity">
    <reaction evidence="17">
        <text>a phosphate monoester + H2O = an alcohol + phosphate</text>
        <dbReference type="Rhea" id="RHEA:15017"/>
        <dbReference type="ChEBI" id="CHEBI:15377"/>
        <dbReference type="ChEBI" id="CHEBI:30879"/>
        <dbReference type="ChEBI" id="CHEBI:43474"/>
        <dbReference type="ChEBI" id="CHEBI:67140"/>
        <dbReference type="EC" id="3.1.3.1"/>
    </reaction>
</comment>
<keyword evidence="9 15" id="KW-0862">Zinc</keyword>
<dbReference type="InterPro" id="IPR001952">
    <property type="entry name" value="Alkaline_phosphatase"/>
</dbReference>
<comment type="cofactor">
    <cofactor evidence="15">
        <name>Zn(2+)</name>
        <dbReference type="ChEBI" id="CHEBI:29105"/>
    </cofactor>
    <text evidence="15">Binds 2 Zn(2+) ions.</text>
</comment>
<dbReference type="AlphaFoldDB" id="A0A6G7QD57"/>
<feature type="chain" id="PRO_5026261257" description="Alkaline phosphatase" evidence="19">
    <location>
        <begin position="22"/>
        <end position="535"/>
    </location>
</feature>
<dbReference type="FunFam" id="3.40.720.10:FF:000008">
    <property type="entry name" value="Alkaline phosphatase"/>
    <property type="match status" value="1"/>
</dbReference>
<evidence type="ECO:0000256" key="2">
    <source>
        <dbReference type="ARBA" id="ARBA00005984"/>
    </source>
</evidence>
<dbReference type="Pfam" id="PF00245">
    <property type="entry name" value="Alk_phosphatase"/>
    <property type="match status" value="1"/>
</dbReference>
<feature type="signal peptide" evidence="19">
    <location>
        <begin position="1"/>
        <end position="21"/>
    </location>
</feature>
<evidence type="ECO:0000256" key="17">
    <source>
        <dbReference type="RuleBase" id="RU003947"/>
    </source>
</evidence>
<keyword evidence="4" id="KW-1003">Cell membrane</keyword>
<dbReference type="EC" id="3.1.3.1" evidence="3 17"/>
<proteinExistence type="evidence at transcript level"/>
<dbReference type="GO" id="GO:0046872">
    <property type="term" value="F:metal ion binding"/>
    <property type="evidence" value="ECO:0007669"/>
    <property type="project" value="UniProtKB-KW"/>
</dbReference>
<keyword evidence="10 15" id="KW-0460">Magnesium</keyword>
<keyword evidence="13" id="KW-0449">Lipoprotein</keyword>
<evidence type="ECO:0000256" key="13">
    <source>
        <dbReference type="ARBA" id="ARBA00023288"/>
    </source>
</evidence>
<feature type="binding site" evidence="15">
    <location>
        <position position="403"/>
    </location>
    <ligand>
        <name>Zn(2+)</name>
        <dbReference type="ChEBI" id="CHEBI:29105"/>
        <label>2</label>
    </ligand>
</feature>
<dbReference type="SMART" id="SM00098">
    <property type="entry name" value="alkPPc"/>
    <property type="match status" value="1"/>
</dbReference>
<evidence type="ECO:0000256" key="19">
    <source>
        <dbReference type="SAM" id="SignalP"/>
    </source>
</evidence>
<keyword evidence="19" id="KW-0732">Signal</keyword>
<evidence type="ECO:0000256" key="8">
    <source>
        <dbReference type="ARBA" id="ARBA00022801"/>
    </source>
</evidence>
<keyword evidence="12" id="KW-0325">Glycoprotein</keyword>
<dbReference type="PANTHER" id="PTHR11596:SF5">
    <property type="entry name" value="ALKALINE PHOSPHATASE"/>
    <property type="match status" value="1"/>
</dbReference>
<reference evidence="20" key="1">
    <citation type="submission" date="2019-11" db="EMBL/GenBank/DDBJ databases">
        <authorList>
            <person name="Wang N."/>
        </authorList>
    </citation>
    <scope>NUCLEOTIDE SEQUENCE</scope>
</reference>
<dbReference type="PROSITE" id="PS00123">
    <property type="entry name" value="ALKALINE_PHOSPHATASE"/>
    <property type="match status" value="1"/>
</dbReference>
<feature type="binding site" evidence="15">
    <location>
        <position position="84"/>
    </location>
    <ligand>
        <name>Zn(2+)</name>
        <dbReference type="ChEBI" id="CHEBI:29105"/>
        <label>2</label>
    </ligand>
</feature>
<feature type="binding site" evidence="15">
    <location>
        <position position="357"/>
    </location>
    <ligand>
        <name>Mg(2+)</name>
        <dbReference type="ChEBI" id="CHEBI:18420"/>
    </ligand>
</feature>
<feature type="binding site" evidence="15">
    <location>
        <position position="198"/>
    </location>
    <ligand>
        <name>Mg(2+)</name>
        <dbReference type="ChEBI" id="CHEBI:18420"/>
    </ligand>
</feature>
<dbReference type="GO" id="GO:0004035">
    <property type="term" value="F:alkaline phosphatase activity"/>
    <property type="evidence" value="ECO:0007669"/>
    <property type="project" value="UniProtKB-EC"/>
</dbReference>
<evidence type="ECO:0000256" key="9">
    <source>
        <dbReference type="ARBA" id="ARBA00022833"/>
    </source>
</evidence>
<evidence type="ECO:0000256" key="18">
    <source>
        <dbReference type="SAM" id="MobiDB-lite"/>
    </source>
</evidence>
<dbReference type="InterPro" id="IPR018299">
    <property type="entry name" value="Alkaline_phosphatase_AS"/>
</dbReference>
<keyword evidence="11" id="KW-0472">Membrane</keyword>
<accession>A0A6G7QD57</accession>
<keyword evidence="6" id="KW-0336">GPI-anchor</keyword>
<evidence type="ECO:0000256" key="14">
    <source>
        <dbReference type="PIRSR" id="PIRSR601952-1"/>
    </source>
</evidence>
<feature type="binding site" evidence="15">
    <location>
        <position position="366"/>
    </location>
    <ligand>
        <name>Zn(2+)</name>
        <dbReference type="ChEBI" id="CHEBI:29105"/>
        <label>2</label>
    </ligand>
</feature>
<dbReference type="EMBL" id="MN655887">
    <property type="protein sequence ID" value="QIJ77960.1"/>
    <property type="molecule type" value="mRNA"/>
</dbReference>
<comment type="cofactor">
    <cofactor evidence="15">
        <name>Mg(2+)</name>
        <dbReference type="ChEBI" id="CHEBI:18420"/>
    </cofactor>
    <text evidence="15">Binds 1 Mg(2+) ion.</text>
</comment>
<evidence type="ECO:0000256" key="10">
    <source>
        <dbReference type="ARBA" id="ARBA00022842"/>
    </source>
</evidence>
<feature type="active site" description="Phosphoserine intermediate" evidence="14">
    <location>
        <position position="133"/>
    </location>
</feature>
<dbReference type="Gene3D" id="3.40.720.10">
    <property type="entry name" value="Alkaline Phosphatase, subunit A"/>
    <property type="match status" value="1"/>
</dbReference>
<evidence type="ECO:0000256" key="3">
    <source>
        <dbReference type="ARBA" id="ARBA00012647"/>
    </source>
</evidence>
<dbReference type="GO" id="GO:0098552">
    <property type="term" value="C:side of membrane"/>
    <property type="evidence" value="ECO:0007669"/>
    <property type="project" value="UniProtKB-KW"/>
</dbReference>
<feature type="binding site" evidence="15">
    <location>
        <position position="479"/>
    </location>
    <ligand>
        <name>Zn(2+)</name>
        <dbReference type="ChEBI" id="CHEBI:29105"/>
        <label>2</label>
    </ligand>
</feature>
<comment type="subcellular location">
    <subcellularLocation>
        <location evidence="1">Cell membrane</location>
        <topology evidence="1">Lipid-anchor</topology>
        <topology evidence="1">GPI-anchor</topology>
    </subcellularLocation>
</comment>
<feature type="binding site" evidence="15">
    <location>
        <position position="196"/>
    </location>
    <ligand>
        <name>Mg(2+)</name>
        <dbReference type="ChEBI" id="CHEBI:18420"/>
    </ligand>
</feature>
<dbReference type="PRINTS" id="PR00113">
    <property type="entry name" value="ALKPHPHTASE"/>
</dbReference>
<evidence type="ECO:0000256" key="11">
    <source>
        <dbReference type="ARBA" id="ARBA00023136"/>
    </source>
</evidence>
<evidence type="ECO:0000256" key="7">
    <source>
        <dbReference type="ARBA" id="ARBA00022723"/>
    </source>
</evidence>
<evidence type="ECO:0000256" key="4">
    <source>
        <dbReference type="ARBA" id="ARBA00022475"/>
    </source>
</evidence>
<sequence>MGVATFLVAVLVGILLLSASASWPPTPGPRIGGGHKISQATVNPPVPGEDKTYWREEAQETLRRQLNLTNTVRKAKNIIFFLGDGMGVGTITAARILKGSQTGRWERESLSWEDFPHSAHIKTYNTNSQVVDSASSATAFLCGVKGNLWTVGVDANVLQVNCTDALNETFHTDSIAKWFQDAGRSAGFVTTTRVTHATPAGAYAHSANRGWEDDAIMVKTGQDPDVCDDIAEQLILKDPGNKFKVIMGGGRQRLLPQSVIDVEEGVGGYRLDGKDLISMWKSDKDSKGVSSAYVWNREDLLALDTANTDYLLGLFAYSHMDYLLDRKPKMDPSLPEMTKAAIEVLRRDENGYFLMVEGGRIDQAHHENKARKALTETLEFDEAVQMALAMTDPLDTLIIVTVDHAQPLTINGYPNRHNDILGVGDVSGVDNIPYTALLYGNGPGYDVTEEGKRPDPSKLNLTDSNYRQTAAIPQSSSYHSGEDVGLWVTGPHSHLFTGVYEQNYIAHALAYAACVGEGLTFCDERKSNGTEGREP</sequence>
<protein>
    <recommendedName>
        <fullName evidence="3 17">Alkaline phosphatase</fullName>
        <ecNumber evidence="3 17">3.1.3.1</ecNumber>
    </recommendedName>
</protein>
<evidence type="ECO:0000313" key="20">
    <source>
        <dbReference type="EMBL" id="QIJ77960.1"/>
    </source>
</evidence>
<feature type="region of interest" description="Disordered" evidence="18">
    <location>
        <begin position="28"/>
        <end position="47"/>
    </location>
</feature>
<dbReference type="InterPro" id="IPR017850">
    <property type="entry name" value="Alkaline_phosphatase_core_sf"/>
</dbReference>
<keyword evidence="5" id="KW-0597">Phosphoprotein</keyword>
<feature type="binding site" evidence="15">
    <location>
        <position position="84"/>
    </location>
    <ligand>
        <name>Mg(2+)</name>
        <dbReference type="ChEBI" id="CHEBI:18420"/>
    </ligand>
</feature>
<comment type="similarity">
    <text evidence="2 16">Belongs to the alkaline phosphatase family.</text>
</comment>
<evidence type="ECO:0000256" key="1">
    <source>
        <dbReference type="ARBA" id="ARBA00004609"/>
    </source>
</evidence>
<feature type="binding site" evidence="15">
    <location>
        <position position="362"/>
    </location>
    <ligand>
        <name>Zn(2+)</name>
        <dbReference type="ChEBI" id="CHEBI:29105"/>
        <label>2</label>
    </ligand>
</feature>
<dbReference type="PANTHER" id="PTHR11596">
    <property type="entry name" value="ALKALINE PHOSPHATASE"/>
    <property type="match status" value="1"/>
</dbReference>
<feature type="binding site" evidence="15">
    <location>
        <position position="404"/>
    </location>
    <ligand>
        <name>Zn(2+)</name>
        <dbReference type="ChEBI" id="CHEBI:29105"/>
        <label>2</label>
    </ligand>
</feature>
<dbReference type="SUPFAM" id="SSF53649">
    <property type="entry name" value="Alkaline phosphatase-like"/>
    <property type="match status" value="1"/>
</dbReference>
<evidence type="ECO:0000256" key="5">
    <source>
        <dbReference type="ARBA" id="ARBA00022553"/>
    </source>
</evidence>
<keyword evidence="8 17" id="KW-0378">Hydrolase</keyword>
<evidence type="ECO:0000256" key="16">
    <source>
        <dbReference type="RuleBase" id="RU003946"/>
    </source>
</evidence>
<evidence type="ECO:0000256" key="6">
    <source>
        <dbReference type="ARBA" id="ARBA00022622"/>
    </source>
</evidence>
<dbReference type="GO" id="GO:0005886">
    <property type="term" value="C:plasma membrane"/>
    <property type="evidence" value="ECO:0007669"/>
    <property type="project" value="UniProtKB-SubCell"/>
</dbReference>
<name>A0A6G7QD57_MACNP</name>
<organism evidence="20">
    <name type="scientific">Macrobrachium nipponense</name>
    <name type="common">Oriental river shrimp</name>
    <name type="synonym">Palaemon nipponensis</name>
    <dbReference type="NCBI Taxonomy" id="159736"/>
    <lineage>
        <taxon>Eukaryota</taxon>
        <taxon>Metazoa</taxon>
        <taxon>Ecdysozoa</taxon>
        <taxon>Arthropoda</taxon>
        <taxon>Crustacea</taxon>
        <taxon>Multicrustacea</taxon>
        <taxon>Malacostraca</taxon>
        <taxon>Eumalacostraca</taxon>
        <taxon>Eucarida</taxon>
        <taxon>Decapoda</taxon>
        <taxon>Pleocyemata</taxon>
        <taxon>Caridea</taxon>
        <taxon>Palaemonoidea</taxon>
        <taxon>Palaemonidae</taxon>
        <taxon>Macrobrachium</taxon>
    </lineage>
</organism>
<dbReference type="CDD" id="cd16012">
    <property type="entry name" value="ALP"/>
    <property type="match status" value="1"/>
</dbReference>
<evidence type="ECO:0000256" key="12">
    <source>
        <dbReference type="ARBA" id="ARBA00023180"/>
    </source>
</evidence>
<evidence type="ECO:0000256" key="15">
    <source>
        <dbReference type="PIRSR" id="PIRSR601952-2"/>
    </source>
</evidence>
<keyword evidence="7 15" id="KW-0479">Metal-binding</keyword>